<sequence>MRNAKLPDWEQVLSAAARLQRILPEAVLVGGTASAIYAQYSKSTSAKPATCSAGHHPSASMQLYAKPPKPTCKPDVNLLY</sequence>
<proteinExistence type="predicted"/>
<protein>
    <submittedName>
        <fullName evidence="1">Uncharacterized protein</fullName>
    </submittedName>
</protein>
<evidence type="ECO:0000313" key="2">
    <source>
        <dbReference type="Proteomes" id="UP000672039"/>
    </source>
</evidence>
<dbReference type="Proteomes" id="UP000672039">
    <property type="component" value="Chromosome"/>
</dbReference>
<reference evidence="1 2" key="1">
    <citation type="submission" date="2021-04" db="EMBL/GenBank/DDBJ databases">
        <title>Genomics, taxonomy and metabolism of representatives of sulfur bacteria of the genus Thiothrix: Thiothrix fructosivorans QT, Thiothrix unzii A1T and three new species, Thiothrix subterranea sp. nov., Thiothrix litoralis sp. nov. and 'Candidatus Thiothrix anitrata' sp. nov.</title>
        <authorList>
            <person name="Ravin N.V."/>
            <person name="Smolyakov D."/>
            <person name="Rudenko T.S."/>
            <person name="Mardanov A.V."/>
            <person name="Beletsky A.V."/>
            <person name="Markov N.D."/>
            <person name="Fomenkov A.I."/>
            <person name="Roberts R.J."/>
            <person name="Karnachuk O.V."/>
            <person name="Novikov A."/>
            <person name="Grabovich M.Y."/>
        </authorList>
    </citation>
    <scope>NUCLEOTIDE SEQUENCE [LARGE SCALE GENOMIC DNA]</scope>
    <source>
        <strain evidence="1 2">AS</strain>
    </source>
</reference>
<gene>
    <name evidence="1" type="ORF">J9253_00055</name>
</gene>
<evidence type="ECO:0000313" key="1">
    <source>
        <dbReference type="EMBL" id="QTR46393.1"/>
    </source>
</evidence>
<keyword evidence="2" id="KW-1185">Reference proteome</keyword>
<dbReference type="RefSeq" id="WP_210222729.1">
    <property type="nucleotide sequence ID" value="NZ_CP072801.1"/>
</dbReference>
<dbReference type="EMBL" id="CP072801">
    <property type="protein sequence ID" value="QTR46393.1"/>
    <property type="molecule type" value="Genomic_DNA"/>
</dbReference>
<name>A0ABX7WV69_9GAMM</name>
<organism evidence="1 2">
    <name type="scientific">Thiothrix litoralis</name>
    <dbReference type="NCBI Taxonomy" id="2891210"/>
    <lineage>
        <taxon>Bacteria</taxon>
        <taxon>Pseudomonadati</taxon>
        <taxon>Pseudomonadota</taxon>
        <taxon>Gammaproteobacteria</taxon>
        <taxon>Thiotrichales</taxon>
        <taxon>Thiotrichaceae</taxon>
        <taxon>Thiothrix</taxon>
    </lineage>
</organism>
<accession>A0ABX7WV69</accession>